<gene>
    <name evidence="3" type="ORF">GCM10009676_18710</name>
</gene>
<dbReference type="RefSeq" id="WP_372493166.1">
    <property type="nucleotide sequence ID" value="NZ_BAAALN010000005.1"/>
</dbReference>
<evidence type="ECO:0000313" key="3">
    <source>
        <dbReference type="EMBL" id="GAA1235104.1"/>
    </source>
</evidence>
<protein>
    <recommendedName>
        <fullName evidence="5">Preprotein translocase subunit SecG</fullName>
    </recommendedName>
</protein>
<keyword evidence="2" id="KW-1133">Transmembrane helix</keyword>
<name>A0ABP4GRF9_9PSEU</name>
<feature type="compositionally biased region" description="Gly residues" evidence="1">
    <location>
        <begin position="68"/>
        <end position="84"/>
    </location>
</feature>
<comment type="caution">
    <text evidence="3">The sequence shown here is derived from an EMBL/GenBank/DDBJ whole genome shotgun (WGS) entry which is preliminary data.</text>
</comment>
<keyword evidence="2" id="KW-0472">Membrane</keyword>
<organism evidence="3 4">
    <name type="scientific">Prauserella halophila</name>
    <dbReference type="NCBI Taxonomy" id="185641"/>
    <lineage>
        <taxon>Bacteria</taxon>
        <taxon>Bacillati</taxon>
        <taxon>Actinomycetota</taxon>
        <taxon>Actinomycetes</taxon>
        <taxon>Pseudonocardiales</taxon>
        <taxon>Pseudonocardiaceae</taxon>
        <taxon>Prauserella</taxon>
    </lineage>
</organism>
<reference evidence="4" key="1">
    <citation type="journal article" date="2019" name="Int. J. Syst. Evol. Microbiol.">
        <title>The Global Catalogue of Microorganisms (GCM) 10K type strain sequencing project: providing services to taxonomists for standard genome sequencing and annotation.</title>
        <authorList>
            <consortium name="The Broad Institute Genomics Platform"/>
            <consortium name="The Broad Institute Genome Sequencing Center for Infectious Disease"/>
            <person name="Wu L."/>
            <person name="Ma J."/>
        </authorList>
    </citation>
    <scope>NUCLEOTIDE SEQUENCE [LARGE SCALE GENOMIC DNA]</scope>
    <source>
        <strain evidence="4">JCM 13023</strain>
    </source>
</reference>
<evidence type="ECO:0008006" key="5">
    <source>
        <dbReference type="Google" id="ProtNLM"/>
    </source>
</evidence>
<keyword evidence="2" id="KW-0812">Transmembrane</keyword>
<dbReference type="EMBL" id="BAAALN010000005">
    <property type="protein sequence ID" value="GAA1235104.1"/>
    <property type="molecule type" value="Genomic_DNA"/>
</dbReference>
<dbReference type="Proteomes" id="UP001500653">
    <property type="component" value="Unassembled WGS sequence"/>
</dbReference>
<evidence type="ECO:0000256" key="2">
    <source>
        <dbReference type="SAM" id="Phobius"/>
    </source>
</evidence>
<feature type="transmembrane region" description="Helical" evidence="2">
    <location>
        <begin position="34"/>
        <end position="52"/>
    </location>
</feature>
<sequence>MLPAAMTGPAMAATEVLAQQQDTGGQGQDFGKSSPVGLLLMLVFLIAVVFLVRSMTKHLKRVPANFGEAGGDGSEGTGEAGSGDGDGDAAGEAGAADAAGETEAVSAGPGDKAKSDDT</sequence>
<accession>A0ABP4GRF9</accession>
<keyword evidence="4" id="KW-1185">Reference proteome</keyword>
<evidence type="ECO:0000256" key="1">
    <source>
        <dbReference type="SAM" id="MobiDB-lite"/>
    </source>
</evidence>
<feature type="region of interest" description="Disordered" evidence="1">
    <location>
        <begin position="62"/>
        <end position="118"/>
    </location>
</feature>
<feature type="compositionally biased region" description="Low complexity" evidence="1">
    <location>
        <begin position="90"/>
        <end position="104"/>
    </location>
</feature>
<evidence type="ECO:0000313" key="4">
    <source>
        <dbReference type="Proteomes" id="UP001500653"/>
    </source>
</evidence>
<proteinExistence type="predicted"/>